<keyword evidence="2 4" id="KW-0863">Zinc-finger</keyword>
<evidence type="ECO:0000256" key="3">
    <source>
        <dbReference type="ARBA" id="ARBA00022833"/>
    </source>
</evidence>
<dbReference type="GO" id="GO:0005634">
    <property type="term" value="C:nucleus"/>
    <property type="evidence" value="ECO:0007669"/>
    <property type="project" value="TreeGrafter"/>
</dbReference>
<evidence type="ECO:0000313" key="6">
    <source>
        <dbReference type="EMBL" id="NXU88227.1"/>
    </source>
</evidence>
<name>A0A7L3PBA0_9DEND</name>
<gene>
    <name evidence="6" type="primary">G2e3_0</name>
    <name evidence="6" type="ORF">XIPELE_R02912</name>
</gene>
<dbReference type="PANTHER" id="PTHR12420:SF47">
    <property type="entry name" value="PHD FINGER PROTEIN 7"/>
    <property type="match status" value="1"/>
</dbReference>
<dbReference type="PROSITE" id="PS01359">
    <property type="entry name" value="ZF_PHD_1"/>
    <property type="match status" value="2"/>
</dbReference>
<comment type="caution">
    <text evidence="6">The sequence shown here is derived from an EMBL/GenBank/DDBJ whole genome shotgun (WGS) entry which is preliminary data.</text>
</comment>
<organism evidence="6 7">
    <name type="scientific">Xiphorhynchus elegans</name>
    <name type="common">elegant woodcreeper</name>
    <dbReference type="NCBI Taxonomy" id="269412"/>
    <lineage>
        <taxon>Eukaryota</taxon>
        <taxon>Metazoa</taxon>
        <taxon>Chordata</taxon>
        <taxon>Craniata</taxon>
        <taxon>Vertebrata</taxon>
        <taxon>Euteleostomi</taxon>
        <taxon>Archelosauria</taxon>
        <taxon>Archosauria</taxon>
        <taxon>Dinosauria</taxon>
        <taxon>Saurischia</taxon>
        <taxon>Theropoda</taxon>
        <taxon>Coelurosauria</taxon>
        <taxon>Aves</taxon>
        <taxon>Neognathae</taxon>
        <taxon>Neoaves</taxon>
        <taxon>Telluraves</taxon>
        <taxon>Australaves</taxon>
        <taxon>Passeriformes</taxon>
        <taxon>Dendrocolaptidae</taxon>
        <taxon>Xiphorhynchus</taxon>
    </lineage>
</organism>
<dbReference type="SUPFAM" id="SSF57850">
    <property type="entry name" value="RING/U-box"/>
    <property type="match status" value="1"/>
</dbReference>
<keyword evidence="7" id="KW-1185">Reference proteome</keyword>
<keyword evidence="6" id="KW-0436">Ligase</keyword>
<dbReference type="Pfam" id="PF26054">
    <property type="entry name" value="PHD_G2E3"/>
    <property type="match status" value="1"/>
</dbReference>
<evidence type="ECO:0000259" key="5">
    <source>
        <dbReference type="PROSITE" id="PS50089"/>
    </source>
</evidence>
<dbReference type="InterPro" id="IPR051188">
    <property type="entry name" value="PHD-type_Zinc_Finger"/>
</dbReference>
<dbReference type="EMBL" id="VZUH01003982">
    <property type="protein sequence ID" value="NXU88227.1"/>
    <property type="molecule type" value="Genomic_DNA"/>
</dbReference>
<evidence type="ECO:0000256" key="2">
    <source>
        <dbReference type="ARBA" id="ARBA00022771"/>
    </source>
</evidence>
<evidence type="ECO:0000256" key="4">
    <source>
        <dbReference type="PROSITE-ProRule" id="PRU00175"/>
    </source>
</evidence>
<feature type="domain" description="RING-type" evidence="5">
    <location>
        <begin position="40"/>
        <end position="89"/>
    </location>
</feature>
<dbReference type="Gene3D" id="3.30.40.10">
    <property type="entry name" value="Zinc/RING finger domain, C3HC4 (zinc finger)"/>
    <property type="match status" value="2"/>
</dbReference>
<feature type="non-terminal residue" evidence="6">
    <location>
        <position position="1"/>
    </location>
</feature>
<evidence type="ECO:0000256" key="1">
    <source>
        <dbReference type="ARBA" id="ARBA00022723"/>
    </source>
</evidence>
<keyword evidence="1" id="KW-0479">Metal-binding</keyword>
<dbReference type="InterPro" id="IPR011011">
    <property type="entry name" value="Znf_FYVE_PHD"/>
</dbReference>
<dbReference type="Proteomes" id="UP000551443">
    <property type="component" value="Unassembled WGS sequence"/>
</dbReference>
<protein>
    <submittedName>
        <fullName evidence="6">G2E3 ligase</fullName>
    </submittedName>
</protein>
<dbReference type="InterPro" id="IPR013083">
    <property type="entry name" value="Znf_RING/FYVE/PHD"/>
</dbReference>
<reference evidence="6 7" key="1">
    <citation type="submission" date="2019-09" db="EMBL/GenBank/DDBJ databases">
        <title>Bird 10,000 Genomes (B10K) Project - Family phase.</title>
        <authorList>
            <person name="Zhang G."/>
        </authorList>
    </citation>
    <scope>NUCLEOTIDE SEQUENCE [LARGE SCALE GENOMIC DNA]</scope>
    <source>
        <strain evidence="6">OUT-0059</strain>
        <tissue evidence="6">Muscle</tissue>
    </source>
</reference>
<dbReference type="InterPro" id="IPR019786">
    <property type="entry name" value="Zinc_finger_PHD-type_CS"/>
</dbReference>
<dbReference type="PROSITE" id="PS50089">
    <property type="entry name" value="ZF_RING_2"/>
    <property type="match status" value="1"/>
</dbReference>
<dbReference type="InterPro" id="IPR059102">
    <property type="entry name" value="PHD_PHF7/G2E3-like"/>
</dbReference>
<accession>A0A7L3PBA0</accession>
<dbReference type="PANTHER" id="PTHR12420">
    <property type="entry name" value="PHD FINGER PROTEIN"/>
    <property type="match status" value="1"/>
</dbReference>
<dbReference type="GO" id="GO:0008270">
    <property type="term" value="F:zinc ion binding"/>
    <property type="evidence" value="ECO:0007669"/>
    <property type="project" value="UniProtKB-KW"/>
</dbReference>
<sequence>PPGKSPALVTSPMPFALRSYCPEHSPVQSVDVNPQPGTDCIICMEPVEDTQTFTTMVCPVCKSAWFHRDCIQGQALHAGILALQCPLCRNSEDFSVEMFIMGIRIPFRLVTPSWEENNAFGDLVQRHNRCDANECLCPEGREEAEEEGPWQLLLCSSCAAEGTHRRCASLSDSTPSWECGTC</sequence>
<feature type="non-terminal residue" evidence="6">
    <location>
        <position position="182"/>
    </location>
</feature>
<dbReference type="InterPro" id="IPR001841">
    <property type="entry name" value="Znf_RING"/>
</dbReference>
<dbReference type="GO" id="GO:0016874">
    <property type="term" value="F:ligase activity"/>
    <property type="evidence" value="ECO:0007669"/>
    <property type="project" value="UniProtKB-KW"/>
</dbReference>
<evidence type="ECO:0000313" key="7">
    <source>
        <dbReference type="Proteomes" id="UP000551443"/>
    </source>
</evidence>
<dbReference type="AlphaFoldDB" id="A0A7L3PBA0"/>
<proteinExistence type="predicted"/>
<dbReference type="Pfam" id="PF13639">
    <property type="entry name" value="zf-RING_2"/>
    <property type="match status" value="1"/>
</dbReference>
<dbReference type="SMART" id="SM00184">
    <property type="entry name" value="RING"/>
    <property type="match status" value="1"/>
</dbReference>
<dbReference type="SUPFAM" id="SSF57903">
    <property type="entry name" value="FYVE/PHD zinc finger"/>
    <property type="match status" value="1"/>
</dbReference>
<keyword evidence="3" id="KW-0862">Zinc</keyword>